<evidence type="ECO:0000313" key="2">
    <source>
        <dbReference type="Proteomes" id="UP000028058"/>
    </source>
</evidence>
<proteinExistence type="predicted"/>
<accession>A0A3R7I312</accession>
<protein>
    <submittedName>
        <fullName evidence="1">Uncharacterized protein</fullName>
    </submittedName>
</protein>
<dbReference type="RefSeq" id="WP_043467604.1">
    <property type="nucleotide sequence ID" value="NZ_JNAD02000013.1"/>
</dbReference>
<dbReference type="Proteomes" id="UP000028058">
    <property type="component" value="Unassembled WGS sequence"/>
</dbReference>
<sequence>MSESFQMPDPSYTRVELSGPPEAVARLMTALAGVSEVIFDHRSAPDDRGDVACTARVVTYDGAAGPQPVSGRAEAVVQSTLRLDTARWPGLGEEDGTQRLEDGAAAALAGVEGVDEASSRLVAVVPSPAGH</sequence>
<evidence type="ECO:0000313" key="1">
    <source>
        <dbReference type="EMBL" id="RKM92637.1"/>
    </source>
</evidence>
<organism evidence="1 2">
    <name type="scientific">Streptomyces xinghaiensis</name>
    <dbReference type="NCBI Taxonomy" id="1038928"/>
    <lineage>
        <taxon>Bacteria</taxon>
        <taxon>Bacillati</taxon>
        <taxon>Actinomycetota</taxon>
        <taxon>Actinomycetes</taxon>
        <taxon>Kitasatosporales</taxon>
        <taxon>Streptomycetaceae</taxon>
        <taxon>Streptomyces</taxon>
    </lineage>
</organism>
<keyword evidence="2" id="KW-1185">Reference proteome</keyword>
<dbReference type="AlphaFoldDB" id="A0A3R7I312"/>
<gene>
    <name evidence="1" type="ORF">SFRA_024950</name>
</gene>
<name>A0A3R7I312_9ACTN</name>
<comment type="caution">
    <text evidence="1">The sequence shown here is derived from an EMBL/GenBank/DDBJ whole genome shotgun (WGS) entry which is preliminary data.</text>
</comment>
<reference evidence="1 2" key="1">
    <citation type="journal article" date="2014" name="Genome Announc.">
        <title>Draft Genome Sequence of Streptomyces fradiae ATCC 19609, a Strain Highly Sensitive to Antibiotics.</title>
        <authorList>
            <person name="Bekker O.B."/>
            <person name="Klimina K.M."/>
            <person name="Vatlin A.A."/>
            <person name="Zakharevich N.V."/>
            <person name="Kasianov A.S."/>
            <person name="Danilenko V.N."/>
        </authorList>
    </citation>
    <scope>NUCLEOTIDE SEQUENCE [LARGE SCALE GENOMIC DNA]</scope>
    <source>
        <strain evidence="1 2">ATCC 19609</strain>
    </source>
</reference>
<dbReference type="EMBL" id="JNAD02000013">
    <property type="protein sequence ID" value="RKM92637.1"/>
    <property type="molecule type" value="Genomic_DNA"/>
</dbReference>